<dbReference type="RefSeq" id="WP_025905541.1">
    <property type="nucleotide sequence ID" value="NZ_CP065960.1"/>
</dbReference>
<evidence type="ECO:0000256" key="8">
    <source>
        <dbReference type="ARBA" id="ARBA00022842"/>
    </source>
</evidence>
<protein>
    <recommendedName>
        <fullName evidence="10">S-adenosylmethionine synthase</fullName>
        <shortName evidence="10">AdoMet synthase</shortName>
        <ecNumber evidence="10">2.5.1.6</ecNumber>
    </recommendedName>
    <alternativeName>
        <fullName evidence="10">MAT</fullName>
    </alternativeName>
    <alternativeName>
        <fullName evidence="10">Methionine adenosyltransferase</fullName>
    </alternativeName>
</protein>
<evidence type="ECO:0000313" key="19">
    <source>
        <dbReference type="Proteomes" id="UP000274792"/>
    </source>
</evidence>
<comment type="subunit">
    <text evidence="10">Homotetramer; dimer of dimers.</text>
</comment>
<feature type="domain" description="S-adenosylmethionine synthetase central" evidence="14">
    <location>
        <begin position="127"/>
        <end position="244"/>
    </location>
</feature>
<feature type="binding site" evidence="10">
    <location>
        <position position="45"/>
    </location>
    <ligand>
        <name>K(+)</name>
        <dbReference type="ChEBI" id="CHEBI:29103"/>
    </ligand>
</feature>
<dbReference type="Gene3D" id="3.30.300.10">
    <property type="match status" value="3"/>
</dbReference>
<reference evidence="17" key="2">
    <citation type="submission" date="2021-02" db="EMBL/GenBank/DDBJ databases">
        <title>cfr and optrA-positive Staphylococcus spp.</title>
        <authorList>
            <person name="Chen L."/>
        </authorList>
    </citation>
    <scope>NUCLEOTIDE SEQUENCE</scope>
    <source>
        <strain evidence="17">GDQ20D70P</strain>
    </source>
</reference>
<evidence type="ECO:0000313" key="18">
    <source>
        <dbReference type="EMBL" id="RTX70469.1"/>
    </source>
</evidence>
<comment type="similarity">
    <text evidence="2 10 12">Belongs to the AdoMet synthase family.</text>
</comment>
<dbReference type="PIRSF" id="PIRSF000497">
    <property type="entry name" value="MAT"/>
    <property type="match status" value="1"/>
</dbReference>
<dbReference type="GO" id="GO:0004478">
    <property type="term" value="F:methionine adenosyltransferase activity"/>
    <property type="evidence" value="ECO:0007669"/>
    <property type="project" value="UniProtKB-UniRule"/>
</dbReference>
<dbReference type="EMBL" id="CP069389">
    <property type="protein sequence ID" value="QRN92249.1"/>
    <property type="molecule type" value="Genomic_DNA"/>
</dbReference>
<evidence type="ECO:0000256" key="11">
    <source>
        <dbReference type="RuleBase" id="RU000542"/>
    </source>
</evidence>
<dbReference type="InterPro" id="IPR022630">
    <property type="entry name" value="S-AdoMet_synt_C"/>
</dbReference>
<comment type="catalytic activity">
    <reaction evidence="10">
        <text>L-methionine + ATP + H2O = S-adenosyl-L-methionine + phosphate + diphosphate</text>
        <dbReference type="Rhea" id="RHEA:21080"/>
        <dbReference type="ChEBI" id="CHEBI:15377"/>
        <dbReference type="ChEBI" id="CHEBI:30616"/>
        <dbReference type="ChEBI" id="CHEBI:33019"/>
        <dbReference type="ChEBI" id="CHEBI:43474"/>
        <dbReference type="ChEBI" id="CHEBI:57844"/>
        <dbReference type="ChEBI" id="CHEBI:59789"/>
        <dbReference type="EC" id="2.5.1.6"/>
    </reaction>
</comment>
<dbReference type="InterPro" id="IPR022631">
    <property type="entry name" value="ADOMET_SYNTHASE_CS"/>
</dbReference>
<dbReference type="HAMAP" id="MF_00086">
    <property type="entry name" value="S_AdoMet_synth1"/>
    <property type="match status" value="1"/>
</dbReference>
<keyword evidence="4 10" id="KW-0808">Transferase</keyword>
<dbReference type="EMBL" id="RXWV01000096">
    <property type="protein sequence ID" value="RTX70469.1"/>
    <property type="molecule type" value="Genomic_DNA"/>
</dbReference>
<feature type="binding site" evidence="10">
    <location>
        <position position="252"/>
    </location>
    <ligand>
        <name>L-methionine</name>
        <dbReference type="ChEBI" id="CHEBI:57844"/>
        <note>ligand shared between two neighboring subunits</note>
    </ligand>
</feature>
<evidence type="ECO:0000256" key="10">
    <source>
        <dbReference type="HAMAP-Rule" id="MF_00086"/>
    </source>
</evidence>
<dbReference type="InterPro" id="IPR022628">
    <property type="entry name" value="S-AdoMet_synt_N"/>
</dbReference>
<dbReference type="GO" id="GO:0006730">
    <property type="term" value="P:one-carbon metabolic process"/>
    <property type="evidence" value="ECO:0007669"/>
    <property type="project" value="UniProtKB-KW"/>
</dbReference>
<sequence>MSKNRRLFTSESVTEGHPDKIADQISDAILDELLKGDPKARVACETTVTTGMALIAGEISTSTYVDIPKVVRQTVKDIGYTRAKYGYDFQTMAILTAIDEQSPDIAQGVDCALEDRDDLSDREIESIGAGDQGLMFGFATNETETYMPLPGYLAHQLAKRLTDVRKDGTLEYLRPDGKTQVTVEYDENDKPVRVDTIVISSQHHEKIELEKIQQDIKDHVIYPIVPKELLDEETKFFINPTGRFVIGGPQGDAGLTGRKIIVDTYGGYARHGGGCFSGKDPTKVDRSGAYAARYVAKNIVASGLADKCEVQLAYAIGVAQPVSISIDTFGTGKVEETVLVEKIREVFDLRPAGIIQMLNLRQPIYKKTAAYGHFGRTDVQLPWEQLDKVDLLKDLLK</sequence>
<comment type="cofactor">
    <cofactor evidence="10">
        <name>Mg(2+)</name>
        <dbReference type="ChEBI" id="CHEBI:18420"/>
    </cofactor>
    <text evidence="10">Binds 2 divalent ions per subunit.</text>
</comment>
<dbReference type="GO" id="GO:0006556">
    <property type="term" value="P:S-adenosylmethionine biosynthetic process"/>
    <property type="evidence" value="ECO:0007669"/>
    <property type="project" value="UniProtKB-UniRule"/>
</dbReference>
<feature type="domain" description="S-adenosylmethionine synthetase C-terminal" evidence="15">
    <location>
        <begin position="246"/>
        <end position="385"/>
    </location>
</feature>
<dbReference type="EC" id="2.5.1.6" evidence="10"/>
<evidence type="ECO:0000259" key="15">
    <source>
        <dbReference type="Pfam" id="PF02773"/>
    </source>
</evidence>
<dbReference type="Proteomes" id="UP001176210">
    <property type="component" value="Unassembled WGS sequence"/>
</dbReference>
<gene>
    <name evidence="10 16" type="primary">metK</name>
    <name evidence="18" type="ORF">CD117_14280</name>
    <name evidence="17" type="ORF">JRU67_05590</name>
    <name evidence="16" type="ORF">OWO77_13300</name>
</gene>
<dbReference type="CDD" id="cd18079">
    <property type="entry name" value="S-AdoMet_synt"/>
    <property type="match status" value="1"/>
</dbReference>
<keyword evidence="9 10" id="KW-0630">Potassium</keyword>
<evidence type="ECO:0000256" key="3">
    <source>
        <dbReference type="ARBA" id="ARBA00022563"/>
    </source>
</evidence>
<feature type="binding site" evidence="10">
    <location>
        <position position="19"/>
    </location>
    <ligand>
        <name>Mg(2+)</name>
        <dbReference type="ChEBI" id="CHEBI:18420"/>
    </ligand>
</feature>
<evidence type="ECO:0000259" key="14">
    <source>
        <dbReference type="Pfam" id="PF02772"/>
    </source>
</evidence>
<reference evidence="16" key="4">
    <citation type="journal article" date="2023" name="Vet. Microbiol.">
        <title>Emergence of livestock-associated Mammaliicoccus sciuri ST71 co-harbouring mecA and mecC genes in Brazil.</title>
        <authorList>
            <person name="de Moura G.S."/>
            <person name="de Carvalho E."/>
            <person name="Ramos Sanchez E.M."/>
            <person name="Sellera F.P."/>
            <person name="Marques M.F.S."/>
            <person name="Heinemann M.B."/>
            <person name="De Vliegher S."/>
            <person name="Souza F.N."/>
            <person name="Mota R.A."/>
        </authorList>
    </citation>
    <scope>NUCLEOTIDE SEQUENCE</scope>
    <source>
        <strain evidence="16">BR656</strain>
    </source>
</reference>
<keyword evidence="6 10" id="KW-0547">Nucleotide-binding</keyword>
<comment type="subcellular location">
    <subcellularLocation>
        <location evidence="10 11">Cytoplasm</location>
    </subcellularLocation>
</comment>
<accession>A0A7T4PT06</accession>
<dbReference type="GO" id="GO:0005524">
    <property type="term" value="F:ATP binding"/>
    <property type="evidence" value="ECO:0007669"/>
    <property type="project" value="UniProtKB-UniRule"/>
</dbReference>
<feature type="binding site" evidence="10">
    <location>
        <position position="252"/>
    </location>
    <ligand>
        <name>ATP</name>
        <dbReference type="ChEBI" id="CHEBI:30616"/>
        <note>ligand shared between two neighboring subunits</note>
    </ligand>
</feature>
<evidence type="ECO:0000256" key="5">
    <source>
        <dbReference type="ARBA" id="ARBA00022723"/>
    </source>
</evidence>
<dbReference type="InterPro" id="IPR002133">
    <property type="entry name" value="S-AdoMet_synthetase"/>
</dbReference>
<feature type="binding site" description="in other chain" evidence="10">
    <location>
        <begin position="176"/>
        <end position="178"/>
    </location>
    <ligand>
        <name>ATP</name>
        <dbReference type="ChEBI" id="CHEBI:30616"/>
        <note>ligand shared between two neighboring subunits</note>
    </ligand>
</feature>
<dbReference type="Pfam" id="PF00438">
    <property type="entry name" value="S-AdoMet_synt_N"/>
    <property type="match status" value="1"/>
</dbReference>
<reference evidence="18 19" key="1">
    <citation type="submission" date="2018-10" db="EMBL/GenBank/DDBJ databases">
        <title>A collection Staphylococci species genome sequencing.</title>
        <authorList>
            <person name="Cole K."/>
        </authorList>
    </citation>
    <scope>NUCLEOTIDE SEQUENCE [LARGE SCALE GENOMIC DNA]</scope>
    <source>
        <strain evidence="18">CCUG 37923</strain>
        <strain evidence="19">NCTC 12218</strain>
    </source>
</reference>
<evidence type="ECO:0000259" key="13">
    <source>
        <dbReference type="Pfam" id="PF00438"/>
    </source>
</evidence>
<keyword evidence="8 10" id="KW-0460">Magnesium</keyword>
<dbReference type="PROSITE" id="PS00377">
    <property type="entry name" value="ADOMET_SYNTHASE_2"/>
    <property type="match status" value="1"/>
</dbReference>
<feature type="binding site" description="in other chain" evidence="10">
    <location>
        <position position="17"/>
    </location>
    <ligand>
        <name>ATP</name>
        <dbReference type="ChEBI" id="CHEBI:30616"/>
        <note>ligand shared between two neighboring subunits</note>
    </ligand>
</feature>
<keyword evidence="10" id="KW-0963">Cytoplasm</keyword>
<evidence type="ECO:0000256" key="1">
    <source>
        <dbReference type="ARBA" id="ARBA00005224"/>
    </source>
</evidence>
<evidence type="ECO:0000256" key="7">
    <source>
        <dbReference type="ARBA" id="ARBA00022840"/>
    </source>
</evidence>
<comment type="function">
    <text evidence="10">Catalyzes the formation of S-adenosylmethionine (AdoMet) from methionine and ATP. The overall synthetic reaction is composed of two sequential steps, AdoMet formation and the subsequent tripolyphosphate hydrolysis which occurs prior to release of AdoMet from the enzyme.</text>
</comment>
<dbReference type="Proteomes" id="UP000640299">
    <property type="component" value="Chromosome"/>
</dbReference>
<evidence type="ECO:0000313" key="16">
    <source>
        <dbReference type="EMBL" id="MDL0117941.1"/>
    </source>
</evidence>
<evidence type="ECO:0000256" key="6">
    <source>
        <dbReference type="ARBA" id="ARBA00022741"/>
    </source>
</evidence>
<keyword evidence="7 10" id="KW-0067">ATP-binding</keyword>
<feature type="binding site" description="in other chain" evidence="10">
    <location>
        <position position="283"/>
    </location>
    <ligand>
        <name>L-methionine</name>
        <dbReference type="ChEBI" id="CHEBI:57844"/>
        <note>ligand shared between two neighboring subunits</note>
    </ligand>
</feature>
<keyword evidence="5 10" id="KW-0479">Metal-binding</keyword>
<evidence type="ECO:0000313" key="20">
    <source>
        <dbReference type="Proteomes" id="UP001176210"/>
    </source>
</evidence>
<feature type="binding site" description="in other chain" evidence="10">
    <location>
        <begin position="258"/>
        <end position="259"/>
    </location>
    <ligand>
        <name>ATP</name>
        <dbReference type="ChEBI" id="CHEBI:30616"/>
        <note>ligand shared between two neighboring subunits</note>
    </ligand>
</feature>
<dbReference type="NCBIfam" id="TIGR01034">
    <property type="entry name" value="metK"/>
    <property type="match status" value="1"/>
</dbReference>
<dbReference type="Pfam" id="PF02773">
    <property type="entry name" value="S-AdoMet_synt_C"/>
    <property type="match status" value="1"/>
</dbReference>
<feature type="binding site" description="in other chain" evidence="10">
    <location>
        <begin position="243"/>
        <end position="244"/>
    </location>
    <ligand>
        <name>ATP</name>
        <dbReference type="ChEBI" id="CHEBI:30616"/>
        <note>ligand shared between two neighboring subunits</note>
    </ligand>
</feature>
<evidence type="ECO:0000256" key="9">
    <source>
        <dbReference type="ARBA" id="ARBA00022958"/>
    </source>
</evidence>
<evidence type="ECO:0000256" key="2">
    <source>
        <dbReference type="ARBA" id="ARBA00009685"/>
    </source>
</evidence>
<dbReference type="FunFam" id="3.30.300.10:FF:000003">
    <property type="entry name" value="S-adenosylmethionine synthase"/>
    <property type="match status" value="1"/>
</dbReference>
<organism evidence="18 19">
    <name type="scientific">Mammaliicoccus sciuri</name>
    <name type="common">Staphylococcus sciuri</name>
    <dbReference type="NCBI Taxonomy" id="1296"/>
    <lineage>
        <taxon>Bacteria</taxon>
        <taxon>Bacillati</taxon>
        <taxon>Bacillota</taxon>
        <taxon>Bacilli</taxon>
        <taxon>Bacillales</taxon>
        <taxon>Staphylococcaceae</taxon>
        <taxon>Mammaliicoccus</taxon>
    </lineage>
</organism>
<dbReference type="Proteomes" id="UP000274792">
    <property type="component" value="Unassembled WGS sequence"/>
</dbReference>
<dbReference type="SUPFAM" id="SSF55973">
    <property type="entry name" value="S-adenosylmethionine synthetase"/>
    <property type="match status" value="3"/>
</dbReference>
<dbReference type="InterPro" id="IPR022629">
    <property type="entry name" value="S-AdoMet_synt_central"/>
</dbReference>
<feature type="binding site" description="in other chain" evidence="10">
    <location>
        <position position="58"/>
    </location>
    <ligand>
        <name>L-methionine</name>
        <dbReference type="ChEBI" id="CHEBI:57844"/>
        <note>ligand shared between two neighboring subunits</note>
    </ligand>
</feature>
<dbReference type="PROSITE" id="PS00376">
    <property type="entry name" value="ADOMET_SYNTHASE_1"/>
    <property type="match status" value="1"/>
</dbReference>
<reference evidence="16" key="3">
    <citation type="submission" date="2022-09" db="EMBL/GenBank/DDBJ databases">
        <authorList>
            <person name="De Moura G.S."/>
            <person name="Carvalho E."/>
            <person name="Ramos Sanchez E.M."/>
            <person name="Sellera F.P."/>
            <person name="Marques M.F.S."/>
            <person name="Heinemann M.B."/>
            <person name="De Vliegher S."/>
            <person name="Souza F.N."/>
            <person name="Mota R.A."/>
        </authorList>
    </citation>
    <scope>NUCLEOTIDE SEQUENCE</scope>
    <source>
        <strain evidence="16">BR656</strain>
    </source>
</reference>
<feature type="binding site" evidence="10">
    <location>
        <position position="279"/>
    </location>
    <ligand>
        <name>ATP</name>
        <dbReference type="ChEBI" id="CHEBI:30616"/>
        <note>ligand shared between two neighboring subunits</note>
    </ligand>
</feature>
<keyword evidence="3 10" id="KW-0554">One-carbon metabolism</keyword>
<comment type="cofactor">
    <cofactor evidence="10">
        <name>K(+)</name>
        <dbReference type="ChEBI" id="CHEBI:29103"/>
    </cofactor>
    <text evidence="10">Binds 1 potassium ion per subunit.</text>
</comment>
<name>A0A7T4PT06_MAMSC</name>
<dbReference type="Pfam" id="PF02772">
    <property type="entry name" value="S-AdoMet_synt_M"/>
    <property type="match status" value="1"/>
</dbReference>
<evidence type="ECO:0000313" key="17">
    <source>
        <dbReference type="EMBL" id="QRN92249.1"/>
    </source>
</evidence>
<dbReference type="GO" id="GO:0000287">
    <property type="term" value="F:magnesium ion binding"/>
    <property type="evidence" value="ECO:0007669"/>
    <property type="project" value="UniProtKB-UniRule"/>
</dbReference>
<dbReference type="AlphaFoldDB" id="A0A7T4PT06"/>
<dbReference type="GO" id="GO:0005737">
    <property type="term" value="C:cytoplasm"/>
    <property type="evidence" value="ECO:0007669"/>
    <property type="project" value="UniProtKB-SubCell"/>
</dbReference>
<feature type="binding site" description="in other chain" evidence="10">
    <location>
        <position position="101"/>
    </location>
    <ligand>
        <name>L-methionine</name>
        <dbReference type="ChEBI" id="CHEBI:57844"/>
        <note>ligand shared between two neighboring subunits</note>
    </ligand>
</feature>
<evidence type="ECO:0000256" key="12">
    <source>
        <dbReference type="RuleBase" id="RU004462"/>
    </source>
</evidence>
<comment type="caution">
    <text evidence="10">Lacks conserved residue(s) required for the propagation of feature annotation.</text>
</comment>
<keyword evidence="20" id="KW-1185">Reference proteome</keyword>
<proteinExistence type="inferred from homology"/>
<feature type="domain" description="S-adenosylmethionine synthetase N-terminal" evidence="13">
    <location>
        <begin position="6"/>
        <end position="103"/>
    </location>
</feature>
<feature type="region of interest" description="Flexible loop" evidence="10">
    <location>
        <begin position="101"/>
        <end position="111"/>
    </location>
</feature>
<evidence type="ECO:0000256" key="4">
    <source>
        <dbReference type="ARBA" id="ARBA00022679"/>
    </source>
</evidence>
<comment type="pathway">
    <text evidence="1 10">Amino-acid biosynthesis; S-adenosyl-L-methionine biosynthesis; S-adenosyl-L-methionine from L-methionine: step 1/1.</text>
</comment>
<dbReference type="PANTHER" id="PTHR11964">
    <property type="entry name" value="S-ADENOSYLMETHIONINE SYNTHETASE"/>
    <property type="match status" value="1"/>
</dbReference>
<dbReference type="EMBL" id="JAPNQM010000010">
    <property type="protein sequence ID" value="MDL0117941.1"/>
    <property type="molecule type" value="Genomic_DNA"/>
</dbReference>
<dbReference type="InterPro" id="IPR022636">
    <property type="entry name" value="S-AdoMet_synthetase_sfam"/>
</dbReference>